<sequence length="103" mass="11707">MYIYRQVTNKFFWSYMRRLRGKLREINSATKLRTELRELRSRAKTKISESGNSDTIRALASTAALRFRAGRTSLAPRLANTRAVSAPIPDVAPGEPHDQSRSN</sequence>
<organism evidence="2 3">
    <name type="scientific">Ilex paraguariensis</name>
    <name type="common">yerba mate</name>
    <dbReference type="NCBI Taxonomy" id="185542"/>
    <lineage>
        <taxon>Eukaryota</taxon>
        <taxon>Viridiplantae</taxon>
        <taxon>Streptophyta</taxon>
        <taxon>Embryophyta</taxon>
        <taxon>Tracheophyta</taxon>
        <taxon>Spermatophyta</taxon>
        <taxon>Magnoliopsida</taxon>
        <taxon>eudicotyledons</taxon>
        <taxon>Gunneridae</taxon>
        <taxon>Pentapetalae</taxon>
        <taxon>asterids</taxon>
        <taxon>campanulids</taxon>
        <taxon>Aquifoliales</taxon>
        <taxon>Aquifoliaceae</taxon>
        <taxon>Ilex</taxon>
    </lineage>
</organism>
<protein>
    <submittedName>
        <fullName evidence="2">Uncharacterized protein</fullName>
    </submittedName>
</protein>
<name>A0ABC8RU20_9AQUA</name>
<evidence type="ECO:0000313" key="2">
    <source>
        <dbReference type="EMBL" id="CAK9148488.1"/>
    </source>
</evidence>
<accession>A0ABC8RU20</accession>
<proteinExistence type="predicted"/>
<dbReference type="AlphaFoldDB" id="A0ABC8RU20"/>
<evidence type="ECO:0000256" key="1">
    <source>
        <dbReference type="SAM" id="MobiDB-lite"/>
    </source>
</evidence>
<reference evidence="2 3" key="1">
    <citation type="submission" date="2024-02" db="EMBL/GenBank/DDBJ databases">
        <authorList>
            <person name="Vignale AGUSTIN F."/>
            <person name="Sosa J E."/>
            <person name="Modenutti C."/>
        </authorList>
    </citation>
    <scope>NUCLEOTIDE SEQUENCE [LARGE SCALE GENOMIC DNA]</scope>
</reference>
<dbReference type="EMBL" id="CAUOFW020001751">
    <property type="protein sequence ID" value="CAK9148488.1"/>
    <property type="molecule type" value="Genomic_DNA"/>
</dbReference>
<comment type="caution">
    <text evidence="2">The sequence shown here is derived from an EMBL/GenBank/DDBJ whole genome shotgun (WGS) entry which is preliminary data.</text>
</comment>
<keyword evidence="3" id="KW-1185">Reference proteome</keyword>
<dbReference type="Proteomes" id="UP001642360">
    <property type="component" value="Unassembled WGS sequence"/>
</dbReference>
<feature type="region of interest" description="Disordered" evidence="1">
    <location>
        <begin position="80"/>
        <end position="103"/>
    </location>
</feature>
<evidence type="ECO:0000313" key="3">
    <source>
        <dbReference type="Proteomes" id="UP001642360"/>
    </source>
</evidence>
<gene>
    <name evidence="2" type="ORF">ILEXP_LOCUS16430</name>
</gene>